<dbReference type="PRINTS" id="PR00081">
    <property type="entry name" value="GDHRDH"/>
</dbReference>
<dbReference type="Gene3D" id="3.40.50.720">
    <property type="entry name" value="NAD(P)-binding Rossmann-like Domain"/>
    <property type="match status" value="1"/>
</dbReference>
<keyword evidence="2" id="KW-0521">NADP</keyword>
<name>R7YW48_CONA1</name>
<keyword evidence="5" id="KW-1185">Reference proteome</keyword>
<keyword evidence="3" id="KW-0560">Oxidoreductase</keyword>
<evidence type="ECO:0000313" key="4">
    <source>
        <dbReference type="EMBL" id="EON66102.1"/>
    </source>
</evidence>
<dbReference type="Pfam" id="PF13561">
    <property type="entry name" value="adh_short_C2"/>
    <property type="match status" value="1"/>
</dbReference>
<evidence type="ECO:0000313" key="5">
    <source>
        <dbReference type="Proteomes" id="UP000016924"/>
    </source>
</evidence>
<evidence type="ECO:0000256" key="2">
    <source>
        <dbReference type="ARBA" id="ARBA00022857"/>
    </source>
</evidence>
<dbReference type="PRINTS" id="PR00080">
    <property type="entry name" value="SDRFAMILY"/>
</dbReference>
<dbReference type="eggNOG" id="KOG1200">
    <property type="taxonomic scope" value="Eukaryota"/>
</dbReference>
<dbReference type="InterPro" id="IPR036291">
    <property type="entry name" value="NAD(P)-bd_dom_sf"/>
</dbReference>
<dbReference type="PANTHER" id="PTHR24321:SF8">
    <property type="entry name" value="ESTRADIOL 17-BETA-DEHYDROGENASE 8-RELATED"/>
    <property type="match status" value="1"/>
</dbReference>
<evidence type="ECO:0008006" key="6">
    <source>
        <dbReference type="Google" id="ProtNLM"/>
    </source>
</evidence>
<reference evidence="5" key="1">
    <citation type="submission" date="2012-06" db="EMBL/GenBank/DDBJ databases">
        <title>The genome sequence of Coniosporium apollinis CBS 100218.</title>
        <authorList>
            <consortium name="The Broad Institute Genome Sequencing Platform"/>
            <person name="Cuomo C."/>
            <person name="Gorbushina A."/>
            <person name="Noack S."/>
            <person name="Walker B."/>
            <person name="Young S.K."/>
            <person name="Zeng Q."/>
            <person name="Gargeya S."/>
            <person name="Fitzgerald M."/>
            <person name="Haas B."/>
            <person name="Abouelleil A."/>
            <person name="Alvarado L."/>
            <person name="Arachchi H.M."/>
            <person name="Berlin A.M."/>
            <person name="Chapman S.B."/>
            <person name="Goldberg J."/>
            <person name="Griggs A."/>
            <person name="Gujja S."/>
            <person name="Hansen M."/>
            <person name="Howarth C."/>
            <person name="Imamovic A."/>
            <person name="Larimer J."/>
            <person name="McCowan C."/>
            <person name="Montmayeur A."/>
            <person name="Murphy C."/>
            <person name="Neiman D."/>
            <person name="Pearson M."/>
            <person name="Priest M."/>
            <person name="Roberts A."/>
            <person name="Saif S."/>
            <person name="Shea T."/>
            <person name="Sisk P."/>
            <person name="Sykes S."/>
            <person name="Wortman J."/>
            <person name="Nusbaum C."/>
            <person name="Birren B."/>
        </authorList>
    </citation>
    <scope>NUCLEOTIDE SEQUENCE [LARGE SCALE GENOMIC DNA]</scope>
    <source>
        <strain evidence="5">CBS 100218</strain>
    </source>
</reference>
<protein>
    <recommendedName>
        <fullName evidence="6">Oxidoreductase</fullName>
    </recommendedName>
</protein>
<dbReference type="Proteomes" id="UP000016924">
    <property type="component" value="Unassembled WGS sequence"/>
</dbReference>
<dbReference type="GO" id="GO:0016491">
    <property type="term" value="F:oxidoreductase activity"/>
    <property type="evidence" value="ECO:0007669"/>
    <property type="project" value="UniProtKB-KW"/>
</dbReference>
<dbReference type="EMBL" id="JH767578">
    <property type="protein sequence ID" value="EON66102.1"/>
    <property type="molecule type" value="Genomic_DNA"/>
</dbReference>
<dbReference type="RefSeq" id="XP_007781419.1">
    <property type="nucleotide sequence ID" value="XM_007783229.1"/>
</dbReference>
<dbReference type="InterPro" id="IPR020904">
    <property type="entry name" value="Sc_DH/Rdtase_CS"/>
</dbReference>
<dbReference type="CDD" id="cd05233">
    <property type="entry name" value="SDR_c"/>
    <property type="match status" value="1"/>
</dbReference>
<dbReference type="SUPFAM" id="SSF51735">
    <property type="entry name" value="NAD(P)-binding Rossmann-fold domains"/>
    <property type="match status" value="1"/>
</dbReference>
<dbReference type="HOGENOM" id="CLU_010194_1_0_1"/>
<comment type="similarity">
    <text evidence="1">Belongs to the short-chain dehydrogenases/reductases (SDR) family.</text>
</comment>
<sequence>MGLATAKTLLSRGAMVALCDLNQDSLEQVVDELDADCRKRSFARRVDLNDRAALKAFLEDSKAHFGKLDGIANFAGTAGRHLGTEAVWETSDDEFDFIMKVNVTGMFYVLSEALKPGFMSLGGSIVQIGSIFSMQGFNKGAVYATSKHAALGMVRSAAKEAGGRVRVNCVLPGAVDTPMHRANLARVPDFPAISTPIPRAGEAQEVANVTVFLLSDESSFVTGAAWSVDGGANA</sequence>
<organism evidence="4 5">
    <name type="scientific">Coniosporium apollinis (strain CBS 100218)</name>
    <name type="common">Rock-inhabiting black yeast</name>
    <dbReference type="NCBI Taxonomy" id="1168221"/>
    <lineage>
        <taxon>Eukaryota</taxon>
        <taxon>Fungi</taxon>
        <taxon>Dikarya</taxon>
        <taxon>Ascomycota</taxon>
        <taxon>Pezizomycotina</taxon>
        <taxon>Dothideomycetes</taxon>
        <taxon>Dothideomycetes incertae sedis</taxon>
        <taxon>Coniosporium</taxon>
    </lineage>
</organism>
<proteinExistence type="inferred from homology"/>
<dbReference type="FunFam" id="3.40.50.720:FF:000084">
    <property type="entry name" value="Short-chain dehydrogenase reductase"/>
    <property type="match status" value="1"/>
</dbReference>
<evidence type="ECO:0000256" key="3">
    <source>
        <dbReference type="ARBA" id="ARBA00023002"/>
    </source>
</evidence>
<dbReference type="PROSITE" id="PS00061">
    <property type="entry name" value="ADH_SHORT"/>
    <property type="match status" value="1"/>
</dbReference>
<evidence type="ECO:0000256" key="1">
    <source>
        <dbReference type="ARBA" id="ARBA00006484"/>
    </source>
</evidence>
<gene>
    <name evidence="4" type="ORF">W97_05345</name>
</gene>
<dbReference type="AlphaFoldDB" id="R7YW48"/>
<dbReference type="STRING" id="1168221.R7YW48"/>
<accession>R7YW48</accession>
<dbReference type="GeneID" id="19902656"/>
<dbReference type="InterPro" id="IPR002347">
    <property type="entry name" value="SDR_fam"/>
</dbReference>
<dbReference type="PANTHER" id="PTHR24321">
    <property type="entry name" value="DEHYDROGENASES, SHORT CHAIN"/>
    <property type="match status" value="1"/>
</dbReference>
<dbReference type="OMA" id="DHAHYAT"/>
<dbReference type="OrthoDB" id="1669814at2759"/>